<evidence type="ECO:0000313" key="6">
    <source>
        <dbReference type="Proteomes" id="UP000322822"/>
    </source>
</evidence>
<feature type="domain" description="Poly-beta-hydroxybutyrate polymerase N-terminal" evidence="4">
    <location>
        <begin position="24"/>
        <end position="64"/>
    </location>
</feature>
<sequence>MKREPLPAVSLPATCQAPVLPDAYARWDQDIRAALAATTGGISIASLALAWADWALHLIVSPGRQGKVAGQWCAGTLDDWAQPPFAERKAIAGDPRFAGPAWQQWPWCVWRDAFLRQETFWQALTSELDGVSPHHQRLASFCARQWLDLASPSNLWWLNPAVLAATANTFGGNFVQGASHWLEDVEDAVAQVCHLPAQRRNPDFVVGRNVAITPGKVIFRNDRMELIQYAPTTASVATEPLLIVPSWIMKYYILDLQPADSLVRHAVARGNTVFMVSWKNPGDEARDVGLHDYLRDGLLEALRVVRQQCGDARVQAAGYCLGGTLLAIAAAWLAREHRDDLSGVTLFATGTDFEVPGELGLFIDDSAFATIDALMRRQGYLDGPQMTTAFQMLHARDLVWSRMLGEYLLGKRARPNDLIAWNRDTTRLPHRLHADTLRSLFLRNDLAEGRYCVGGEPIALADIAAPLFMVGTEHDHVTPWRSAYKLHLHTRGELTFVLTSGGHNAGIVSEPGHPRRRYRVATRVPGARYRDPDRYLAEATLHEGSWWPCWFDWLAGHASGQREARALPADALADAPGAYVLEP</sequence>
<proteinExistence type="predicted"/>
<reference evidence="5 6" key="1">
    <citation type="submission" date="2019-09" db="EMBL/GenBank/DDBJ databases">
        <title>FDA dAtabase for Regulatory Grade micrObial Sequences (FDA-ARGOS): Supporting development and validation of Infectious Disease Dx tests.</title>
        <authorList>
            <person name="Sciortino C."/>
            <person name="Tallon L."/>
            <person name="Sadzewicz L."/>
            <person name="Vavikolanu K."/>
            <person name="Mehta A."/>
            <person name="Aluvathingal J."/>
            <person name="Nadendla S."/>
            <person name="Nandy P."/>
            <person name="Geyer C."/>
            <person name="Yan Y."/>
            <person name="Sichtig H."/>
        </authorList>
    </citation>
    <scope>NUCLEOTIDE SEQUENCE [LARGE SCALE GENOMIC DNA]</scope>
    <source>
        <strain evidence="5 6">FDAARGOS_664</strain>
    </source>
</reference>
<keyword evidence="2" id="KW-0012">Acyltransferase</keyword>
<dbReference type="AlphaFoldDB" id="A0A5P2H8J9"/>
<evidence type="ECO:0000256" key="1">
    <source>
        <dbReference type="ARBA" id="ARBA00022679"/>
    </source>
</evidence>
<dbReference type="Gene3D" id="3.40.50.1820">
    <property type="entry name" value="alpha/beta hydrolase"/>
    <property type="match status" value="1"/>
</dbReference>
<protein>
    <submittedName>
        <fullName evidence="5">Alpha/beta fold hydrolase</fullName>
    </submittedName>
</protein>
<evidence type="ECO:0000259" key="4">
    <source>
        <dbReference type="Pfam" id="PF12551"/>
    </source>
</evidence>
<dbReference type="PANTHER" id="PTHR36837">
    <property type="entry name" value="POLY(3-HYDROXYALKANOATE) POLYMERASE SUBUNIT PHAC"/>
    <property type="match status" value="1"/>
</dbReference>
<dbReference type="Pfam" id="PF07167">
    <property type="entry name" value="PhaC_N"/>
    <property type="match status" value="1"/>
</dbReference>
<dbReference type="PANTHER" id="PTHR36837:SF5">
    <property type="entry name" value="POLY-3-HYDROXYBUTYRATE SYNTHASE"/>
    <property type="match status" value="1"/>
</dbReference>
<feature type="domain" description="Poly-beta-hydroxybutyrate polymerase N-terminal" evidence="3">
    <location>
        <begin position="94"/>
        <end position="265"/>
    </location>
</feature>
<dbReference type="GO" id="GO:0042619">
    <property type="term" value="P:poly-hydroxybutyrate biosynthetic process"/>
    <property type="evidence" value="ECO:0007669"/>
    <property type="project" value="InterPro"/>
</dbReference>
<gene>
    <name evidence="5" type="ORF">FOB72_19865</name>
</gene>
<evidence type="ECO:0000313" key="5">
    <source>
        <dbReference type="EMBL" id="QET04392.1"/>
    </source>
</evidence>
<evidence type="ECO:0000256" key="2">
    <source>
        <dbReference type="ARBA" id="ARBA00023315"/>
    </source>
</evidence>
<dbReference type="Proteomes" id="UP000322822">
    <property type="component" value="Chromosome 2"/>
</dbReference>
<accession>A0A5P2H8J9</accession>
<dbReference type="RefSeq" id="WP_150374455.1">
    <property type="nucleotide sequence ID" value="NZ_CP044067.1"/>
</dbReference>
<dbReference type="InterPro" id="IPR051321">
    <property type="entry name" value="PHA/PHB_synthase"/>
</dbReference>
<organism evidence="5 6">
    <name type="scientific">Cupriavidus pauculus</name>
    <dbReference type="NCBI Taxonomy" id="82633"/>
    <lineage>
        <taxon>Bacteria</taxon>
        <taxon>Pseudomonadati</taxon>
        <taxon>Pseudomonadota</taxon>
        <taxon>Betaproteobacteria</taxon>
        <taxon>Burkholderiales</taxon>
        <taxon>Burkholderiaceae</taxon>
        <taxon>Cupriavidus</taxon>
    </lineage>
</organism>
<dbReference type="SUPFAM" id="SSF53474">
    <property type="entry name" value="alpha/beta-Hydrolases"/>
    <property type="match status" value="1"/>
</dbReference>
<name>A0A5P2H8J9_9BURK</name>
<dbReference type="Pfam" id="PF12551">
    <property type="entry name" value="PHBC_N"/>
    <property type="match status" value="1"/>
</dbReference>
<dbReference type="EMBL" id="CP044067">
    <property type="protein sequence ID" value="QET04392.1"/>
    <property type="molecule type" value="Genomic_DNA"/>
</dbReference>
<dbReference type="GO" id="GO:0016746">
    <property type="term" value="F:acyltransferase activity"/>
    <property type="evidence" value="ECO:0007669"/>
    <property type="project" value="UniProtKB-KW"/>
</dbReference>
<keyword evidence="1" id="KW-0808">Transferase</keyword>
<dbReference type="InterPro" id="IPR029058">
    <property type="entry name" value="AB_hydrolase_fold"/>
</dbReference>
<dbReference type="InterPro" id="IPR022211">
    <property type="entry name" value="PHBC_N"/>
</dbReference>
<evidence type="ECO:0000259" key="3">
    <source>
        <dbReference type="Pfam" id="PF07167"/>
    </source>
</evidence>
<dbReference type="InterPro" id="IPR010941">
    <property type="entry name" value="PhaC_N"/>
</dbReference>
<dbReference type="OrthoDB" id="7208816at2"/>
<keyword evidence="5" id="KW-0378">Hydrolase</keyword>
<dbReference type="GO" id="GO:0016787">
    <property type="term" value="F:hydrolase activity"/>
    <property type="evidence" value="ECO:0007669"/>
    <property type="project" value="UniProtKB-KW"/>
</dbReference>